<keyword evidence="2 4" id="KW-0238">DNA-binding</keyword>
<keyword evidence="3" id="KW-0804">Transcription</keyword>
<dbReference type="InterPro" id="IPR036271">
    <property type="entry name" value="Tet_transcr_reg_TetR-rel_C_sf"/>
</dbReference>
<dbReference type="PROSITE" id="PS01081">
    <property type="entry name" value="HTH_TETR_1"/>
    <property type="match status" value="1"/>
</dbReference>
<evidence type="ECO:0000313" key="7">
    <source>
        <dbReference type="Proteomes" id="UP001431429"/>
    </source>
</evidence>
<comment type="caution">
    <text evidence="6">The sequence shown here is derived from an EMBL/GenBank/DDBJ whole genome shotgun (WGS) entry which is preliminary data.</text>
</comment>
<dbReference type="InterPro" id="IPR023772">
    <property type="entry name" value="DNA-bd_HTH_TetR-type_CS"/>
</dbReference>
<gene>
    <name evidence="6" type="ORF">NBG84_35515</name>
</gene>
<evidence type="ECO:0000256" key="4">
    <source>
        <dbReference type="PROSITE-ProRule" id="PRU00335"/>
    </source>
</evidence>
<dbReference type="PANTHER" id="PTHR30055">
    <property type="entry name" value="HTH-TYPE TRANSCRIPTIONAL REGULATOR RUTR"/>
    <property type="match status" value="1"/>
</dbReference>
<keyword evidence="7" id="KW-1185">Reference proteome</keyword>
<proteinExistence type="predicted"/>
<dbReference type="Proteomes" id="UP001431429">
    <property type="component" value="Unassembled WGS sequence"/>
</dbReference>
<dbReference type="SUPFAM" id="SSF48498">
    <property type="entry name" value="Tetracyclin repressor-like, C-terminal domain"/>
    <property type="match status" value="1"/>
</dbReference>
<feature type="domain" description="HTH tetR-type" evidence="5">
    <location>
        <begin position="9"/>
        <end position="69"/>
    </location>
</feature>
<dbReference type="PROSITE" id="PS50977">
    <property type="entry name" value="HTH_TETR_2"/>
    <property type="match status" value="1"/>
</dbReference>
<dbReference type="InterPro" id="IPR001647">
    <property type="entry name" value="HTH_TetR"/>
</dbReference>
<protein>
    <submittedName>
        <fullName evidence="6">TetR/AcrR family transcriptional regulator</fullName>
    </submittedName>
</protein>
<keyword evidence="1" id="KW-0805">Transcription regulation</keyword>
<evidence type="ECO:0000259" key="5">
    <source>
        <dbReference type="PROSITE" id="PS50977"/>
    </source>
</evidence>
<evidence type="ECO:0000313" key="6">
    <source>
        <dbReference type="EMBL" id="MCM2393525.1"/>
    </source>
</evidence>
<dbReference type="PANTHER" id="PTHR30055:SF234">
    <property type="entry name" value="HTH-TYPE TRANSCRIPTIONAL REGULATOR BETI"/>
    <property type="match status" value="1"/>
</dbReference>
<accession>A0ABT0UYH2</accession>
<feature type="DNA-binding region" description="H-T-H motif" evidence="4">
    <location>
        <begin position="32"/>
        <end position="51"/>
    </location>
</feature>
<dbReference type="RefSeq" id="WP_250923823.1">
    <property type="nucleotide sequence ID" value="NZ_JAMQAW010000078.1"/>
</dbReference>
<evidence type="ECO:0000256" key="1">
    <source>
        <dbReference type="ARBA" id="ARBA00023015"/>
    </source>
</evidence>
<name>A0ABT0UYH2_9ACTN</name>
<organism evidence="6 7">
    <name type="scientific">Streptomyces albipurpureus</name>
    <dbReference type="NCBI Taxonomy" id="2897419"/>
    <lineage>
        <taxon>Bacteria</taxon>
        <taxon>Bacillati</taxon>
        <taxon>Actinomycetota</taxon>
        <taxon>Actinomycetes</taxon>
        <taxon>Kitasatosporales</taxon>
        <taxon>Streptomycetaceae</taxon>
        <taxon>Streptomyces</taxon>
    </lineage>
</organism>
<dbReference type="SUPFAM" id="SSF46689">
    <property type="entry name" value="Homeodomain-like"/>
    <property type="match status" value="1"/>
</dbReference>
<evidence type="ECO:0000256" key="2">
    <source>
        <dbReference type="ARBA" id="ARBA00023125"/>
    </source>
</evidence>
<dbReference type="Gene3D" id="1.10.357.10">
    <property type="entry name" value="Tetracycline Repressor, domain 2"/>
    <property type="match status" value="1"/>
</dbReference>
<reference evidence="6" key="1">
    <citation type="submission" date="2022-06" db="EMBL/GenBank/DDBJ databases">
        <title>Genome public.</title>
        <authorList>
            <person name="Sun Q."/>
        </authorList>
    </citation>
    <scope>NUCLEOTIDE SEQUENCE</scope>
    <source>
        <strain evidence="6">CWNU-1</strain>
    </source>
</reference>
<dbReference type="InterPro" id="IPR009057">
    <property type="entry name" value="Homeodomain-like_sf"/>
</dbReference>
<dbReference type="Pfam" id="PF00440">
    <property type="entry name" value="TetR_N"/>
    <property type="match status" value="1"/>
</dbReference>
<evidence type="ECO:0000256" key="3">
    <source>
        <dbReference type="ARBA" id="ARBA00023163"/>
    </source>
</evidence>
<dbReference type="EMBL" id="JAMQAW010000078">
    <property type="protein sequence ID" value="MCM2393525.1"/>
    <property type="molecule type" value="Genomic_DNA"/>
</dbReference>
<sequence>MATVYVKADTRRRQLVTAARRVLARQGLAGGTLRAVAAEAGVALGTVHYAFPSKEQLLRAVLEDVVEDISTVLREASQASTDLESGILSAARTVWSTVIRSEPDEHLMQYELSIWALRTAGMAELARWQYDRYLDLITTHWQRVAARVGVTLSVPAEQLARLQLAGTDGLLLQYLVSHDARRSTADQETLIRQLVRYADPQPVAREQ</sequence>
<dbReference type="InterPro" id="IPR050109">
    <property type="entry name" value="HTH-type_TetR-like_transc_reg"/>
</dbReference>
<dbReference type="PRINTS" id="PR00455">
    <property type="entry name" value="HTHTETR"/>
</dbReference>